<dbReference type="EMBL" id="CP024608">
    <property type="protein sequence ID" value="ATQ77407.1"/>
    <property type="molecule type" value="Genomic_DNA"/>
</dbReference>
<evidence type="ECO:0000313" key="2">
    <source>
        <dbReference type="EMBL" id="ATQ77407.1"/>
    </source>
</evidence>
<keyword evidence="3" id="KW-1185">Reference proteome</keyword>
<feature type="signal peptide" evidence="1">
    <location>
        <begin position="1"/>
        <end position="27"/>
    </location>
</feature>
<evidence type="ECO:0000313" key="3">
    <source>
        <dbReference type="Proteomes" id="UP000229897"/>
    </source>
</evidence>
<dbReference type="KEGG" id="mass:CR152_25080"/>
<evidence type="ECO:0000256" key="1">
    <source>
        <dbReference type="SAM" id="SignalP"/>
    </source>
</evidence>
<name>A0A2D2DR06_9BURK</name>
<evidence type="ECO:0008006" key="4">
    <source>
        <dbReference type="Google" id="ProtNLM"/>
    </source>
</evidence>
<dbReference type="RefSeq" id="WP_099879546.1">
    <property type="nucleotide sequence ID" value="NZ_CP024608.1"/>
</dbReference>
<dbReference type="AlphaFoldDB" id="A0A2D2DR06"/>
<sequence length="132" mass="13643">MLFNTSFVRAVGVVFAAGVSLHSAAMAQEKGVGAISVTREAIEVSGNGHQRTFPCNGRKAVVEGSDHVITFTGVCASLDVSGGNNSVTVQLAPQGSLTVAGADHKVRWRSTGEPAQDLSGANNQVVKLPVKR</sequence>
<organism evidence="2 3">
    <name type="scientific">Massilia violaceinigra</name>
    <dbReference type="NCBI Taxonomy" id="2045208"/>
    <lineage>
        <taxon>Bacteria</taxon>
        <taxon>Pseudomonadati</taxon>
        <taxon>Pseudomonadota</taxon>
        <taxon>Betaproteobacteria</taxon>
        <taxon>Burkholderiales</taxon>
        <taxon>Oxalobacteraceae</taxon>
        <taxon>Telluria group</taxon>
        <taxon>Massilia</taxon>
    </lineage>
</organism>
<accession>A0A2D2DR06</accession>
<dbReference type="Proteomes" id="UP000229897">
    <property type="component" value="Chromosome"/>
</dbReference>
<proteinExistence type="predicted"/>
<gene>
    <name evidence="2" type="ORF">CR152_25080</name>
</gene>
<keyword evidence="1" id="KW-0732">Signal</keyword>
<protein>
    <recommendedName>
        <fullName evidence="4">DUF3060 domain-containing protein</fullName>
    </recommendedName>
</protein>
<dbReference type="Pfam" id="PF11259">
    <property type="entry name" value="DUF3060"/>
    <property type="match status" value="1"/>
</dbReference>
<dbReference type="OrthoDB" id="8779516at2"/>
<feature type="chain" id="PRO_5013938020" description="DUF3060 domain-containing protein" evidence="1">
    <location>
        <begin position="28"/>
        <end position="132"/>
    </location>
</feature>
<reference evidence="2" key="1">
    <citation type="submission" date="2017-10" db="EMBL/GenBank/DDBJ databases">
        <title>Massilia psychrophilum sp. nov., a novel purple-pigmented bacterium isolated from Tianshan glacier, Xinjiang Municipality, China.</title>
        <authorList>
            <person name="Wang H."/>
        </authorList>
    </citation>
    <scope>NUCLEOTIDE SEQUENCE [LARGE SCALE GENOMIC DNA]</scope>
    <source>
        <strain evidence="2">B2</strain>
    </source>
</reference>
<dbReference type="InterPro" id="IPR021417">
    <property type="entry name" value="DUF3060"/>
</dbReference>